<dbReference type="Proteomes" id="UP000230233">
    <property type="component" value="Chromosome V"/>
</dbReference>
<evidence type="ECO:0008006" key="4">
    <source>
        <dbReference type="Google" id="ProtNLM"/>
    </source>
</evidence>
<name>A0A2G5T8L7_9PELO</name>
<accession>A0A2G5T8L7</accession>
<dbReference type="STRING" id="1611254.A0A2G5T8L7"/>
<dbReference type="SUPFAM" id="SSF81321">
    <property type="entry name" value="Family A G protein-coupled receptor-like"/>
    <property type="match status" value="1"/>
</dbReference>
<dbReference type="InterPro" id="IPR019422">
    <property type="entry name" value="7TM_GPCR_serpentine_rcpt_Srh"/>
</dbReference>
<dbReference type="EMBL" id="PDUG01000005">
    <property type="protein sequence ID" value="PIC23607.1"/>
    <property type="molecule type" value="Genomic_DNA"/>
</dbReference>
<dbReference type="PANTHER" id="PTHR46891">
    <property type="entry name" value="SERPENTINE RECEPTOR, CLASS H-RELATED"/>
    <property type="match status" value="1"/>
</dbReference>
<reference evidence="3" key="1">
    <citation type="submission" date="2017-10" db="EMBL/GenBank/DDBJ databases">
        <title>Rapid genome shrinkage in a self-fertile nematode reveals novel sperm competition proteins.</title>
        <authorList>
            <person name="Yin D."/>
            <person name="Schwarz E.M."/>
            <person name="Thomas C.G."/>
            <person name="Felde R.L."/>
            <person name="Korf I.F."/>
            <person name="Cutter A.D."/>
            <person name="Schartner C.M."/>
            <person name="Ralston E.J."/>
            <person name="Meyer B.J."/>
            <person name="Haag E.S."/>
        </authorList>
    </citation>
    <scope>NUCLEOTIDE SEQUENCE [LARGE SCALE GENOMIC DNA]</scope>
    <source>
        <strain evidence="3">JU1422</strain>
    </source>
</reference>
<keyword evidence="1" id="KW-1133">Transmembrane helix</keyword>
<evidence type="ECO:0000313" key="2">
    <source>
        <dbReference type="EMBL" id="PIC23607.1"/>
    </source>
</evidence>
<gene>
    <name evidence="2" type="primary">Cnig_chr_V.g17254</name>
    <name evidence="2" type="ORF">B9Z55_017254</name>
</gene>
<comment type="caution">
    <text evidence="2">The sequence shown here is derived from an EMBL/GenBank/DDBJ whole genome shotgun (WGS) entry which is preliminary data.</text>
</comment>
<keyword evidence="1" id="KW-0812">Transmembrane</keyword>
<dbReference type="Pfam" id="PF10318">
    <property type="entry name" value="7TM_GPCR_Srh"/>
    <property type="match status" value="1"/>
</dbReference>
<feature type="transmembrane region" description="Helical" evidence="1">
    <location>
        <begin position="35"/>
        <end position="53"/>
    </location>
</feature>
<proteinExistence type="predicted"/>
<protein>
    <recommendedName>
        <fullName evidence="4">7TM GPCR serpentine receptor class x (Srx) domain-containing protein</fullName>
    </recommendedName>
</protein>
<dbReference type="AlphaFoldDB" id="A0A2G5T8L7"/>
<keyword evidence="1" id="KW-0472">Membrane</keyword>
<keyword evidence="3" id="KW-1185">Reference proteome</keyword>
<organism evidence="2 3">
    <name type="scientific">Caenorhabditis nigoni</name>
    <dbReference type="NCBI Taxonomy" id="1611254"/>
    <lineage>
        <taxon>Eukaryota</taxon>
        <taxon>Metazoa</taxon>
        <taxon>Ecdysozoa</taxon>
        <taxon>Nematoda</taxon>
        <taxon>Chromadorea</taxon>
        <taxon>Rhabditida</taxon>
        <taxon>Rhabditina</taxon>
        <taxon>Rhabditomorpha</taxon>
        <taxon>Rhabditoidea</taxon>
        <taxon>Rhabditidae</taxon>
        <taxon>Peloderinae</taxon>
        <taxon>Caenorhabditis</taxon>
    </lineage>
</organism>
<feature type="transmembrane region" description="Helical" evidence="1">
    <location>
        <begin position="85"/>
        <end position="108"/>
    </location>
</feature>
<sequence length="173" mass="19956">MALEFTYKQIPNLPEEIKSGPIFILAIDYWVQMPFNFMAVLSAGGSFTFITLISRNMNSTTRRNNLSENTKKLQRKFLKAIYSQVMLFVINVFTPMLYIFVSILANYYNQMGNNLIFIIGGLHGINSTLIMLWAHKPYREFCYNLARRAREKLKMANPIVGNNQPRVSTTVLV</sequence>
<evidence type="ECO:0000256" key="1">
    <source>
        <dbReference type="SAM" id="Phobius"/>
    </source>
</evidence>
<evidence type="ECO:0000313" key="3">
    <source>
        <dbReference type="Proteomes" id="UP000230233"/>
    </source>
</evidence>
<feature type="transmembrane region" description="Helical" evidence="1">
    <location>
        <begin position="114"/>
        <end position="134"/>
    </location>
</feature>